<dbReference type="AlphaFoldDB" id="A0A7W6J5U5"/>
<dbReference type="EMBL" id="JACIEZ010000002">
    <property type="protein sequence ID" value="MBB4064488.1"/>
    <property type="molecule type" value="Genomic_DNA"/>
</dbReference>
<dbReference type="GO" id="GO:0006508">
    <property type="term" value="P:proteolysis"/>
    <property type="evidence" value="ECO:0007669"/>
    <property type="project" value="InterPro"/>
</dbReference>
<sequence>MMDGMEALEGRFRERVEKVLGDLRDDGLEMRVTQGVRTPLEQARLWRQSRSREEIRAAMQHLKQAGAYYLAEVLDEAGRCHGPPVTKALPGLSWHQWGEAVDCVWIVDGVAEWSLARIVNRDNGYHAWARAAEAAGLVAGGLWPRFSDWPHVQMRREASPLIAGHSLKEIDEAMQARFA</sequence>
<reference evidence="2 3" key="1">
    <citation type="submission" date="2020-08" db="EMBL/GenBank/DDBJ databases">
        <title>Genomic Encyclopedia of Type Strains, Phase IV (KMG-IV): sequencing the most valuable type-strain genomes for metagenomic binning, comparative biology and taxonomic classification.</title>
        <authorList>
            <person name="Goeker M."/>
        </authorList>
    </citation>
    <scope>NUCLEOTIDE SEQUENCE [LARGE SCALE GENOMIC DNA]</scope>
    <source>
        <strain evidence="2 3">DSM 29853</strain>
    </source>
</reference>
<name>A0A7W6J5U5_9HYPH</name>
<dbReference type="SUPFAM" id="SSF55166">
    <property type="entry name" value="Hedgehog/DD-peptidase"/>
    <property type="match status" value="1"/>
</dbReference>
<dbReference type="Proteomes" id="UP000528286">
    <property type="component" value="Unassembled WGS sequence"/>
</dbReference>
<feature type="domain" description="D-alanyl-D-alanine carboxypeptidase-like core" evidence="1">
    <location>
        <begin position="8"/>
        <end position="105"/>
    </location>
</feature>
<protein>
    <recommendedName>
        <fullName evidence="1">D-alanyl-D-alanine carboxypeptidase-like core domain-containing protein</fullName>
    </recommendedName>
</protein>
<evidence type="ECO:0000259" key="1">
    <source>
        <dbReference type="Pfam" id="PF02557"/>
    </source>
</evidence>
<dbReference type="Pfam" id="PF02557">
    <property type="entry name" value="VanY"/>
    <property type="match status" value="1"/>
</dbReference>
<evidence type="ECO:0000313" key="3">
    <source>
        <dbReference type="Proteomes" id="UP000528286"/>
    </source>
</evidence>
<dbReference type="InterPro" id="IPR003709">
    <property type="entry name" value="VanY-like_core_dom"/>
</dbReference>
<dbReference type="RefSeq" id="WP_183365702.1">
    <property type="nucleotide sequence ID" value="NZ_JBHLUV010000028.1"/>
</dbReference>
<dbReference type="CDD" id="cd14845">
    <property type="entry name" value="L-Ala-D-Glu_peptidase_like"/>
    <property type="match status" value="1"/>
</dbReference>
<dbReference type="Gene3D" id="3.30.1380.10">
    <property type="match status" value="1"/>
</dbReference>
<proteinExistence type="predicted"/>
<gene>
    <name evidence="2" type="ORF">GGR23_001665</name>
</gene>
<dbReference type="GO" id="GO:0008233">
    <property type="term" value="F:peptidase activity"/>
    <property type="evidence" value="ECO:0007669"/>
    <property type="project" value="InterPro"/>
</dbReference>
<evidence type="ECO:0000313" key="2">
    <source>
        <dbReference type="EMBL" id="MBB4064488.1"/>
    </source>
</evidence>
<keyword evidence="3" id="KW-1185">Reference proteome</keyword>
<comment type="caution">
    <text evidence="2">The sequence shown here is derived from an EMBL/GenBank/DDBJ whole genome shotgun (WGS) entry which is preliminary data.</text>
</comment>
<accession>A0A7W6J5U5</accession>
<organism evidence="2 3">
    <name type="scientific">Gellertiella hungarica</name>
    <dbReference type="NCBI Taxonomy" id="1572859"/>
    <lineage>
        <taxon>Bacteria</taxon>
        <taxon>Pseudomonadati</taxon>
        <taxon>Pseudomonadota</taxon>
        <taxon>Alphaproteobacteria</taxon>
        <taxon>Hyphomicrobiales</taxon>
        <taxon>Rhizobiaceae</taxon>
        <taxon>Gellertiella</taxon>
    </lineage>
</organism>
<dbReference type="InterPro" id="IPR009045">
    <property type="entry name" value="Zn_M74/Hedgehog-like"/>
</dbReference>